<evidence type="ECO:0000313" key="5">
    <source>
        <dbReference type="Proteomes" id="UP000530403"/>
    </source>
</evidence>
<protein>
    <submittedName>
        <fullName evidence="4">YVTN family beta-propeller protein</fullName>
    </submittedName>
</protein>
<dbReference type="InterPro" id="IPR048433">
    <property type="entry name" value="YNCE-like_beta-prop"/>
</dbReference>
<dbReference type="AlphaFoldDB" id="A0A7Y9KWU9"/>
<sequence>MPSVRRATWILTAALAGGGGTLAAAALAQAGPEPALSPSATTWHAPIPVSGRDRVYTADQTSNTVSVIDPSSHRTLGTIKLGDQRVGGTLSPQYLGDVGVHGLAFSPDHQRLAVVSVTSNTVDIIDTTTNKVLTTTDVGRAAHEGSFTADGKQFWVANRGRDTVTIVDAVRGGVIANLPVGRGPSKVVMSPDGKHAYVNHISLPEITVINVASRKVEDHISGLGDSFSSDQAISPDGTQLWAAHKRAGKVSVVDLVHRRVSTILTTGPDTNHPQFADSRGGKYAYLTMGGLDETWAYRLTGGTPVLTAKIKNNGHAPHGAWASGDGSRMYVGLEKSDAVDVIDTTTHKVIDTIKSGQEPQAVVYAPRAAAAGSAANLGRQGLGQQARNVPTTLADGTAGETLDTAKGRVLEATIRPVGGLDMVQLQARRLTANTVYQAYSVAADGRKTPLLSFTTDANGGAPMVLGFSSFDGKSISIAAKGAATPVQQAVLAYQGSMHGHAVKAADLIYCDCC</sequence>
<evidence type="ECO:0000259" key="3">
    <source>
        <dbReference type="Pfam" id="PF21783"/>
    </source>
</evidence>
<name>A0A7Y9KWU9_9ACTN</name>
<dbReference type="InterPro" id="IPR051200">
    <property type="entry name" value="Host-pathogen_enzymatic-act"/>
</dbReference>
<dbReference type="InterPro" id="IPR015943">
    <property type="entry name" value="WD40/YVTN_repeat-like_dom_sf"/>
</dbReference>
<feature type="domain" description="YNCE-like beta-propeller" evidence="3">
    <location>
        <begin position="141"/>
        <end position="356"/>
    </location>
</feature>
<gene>
    <name evidence="4" type="ORF">HEB29_005677</name>
</gene>
<dbReference type="Pfam" id="PF21783">
    <property type="entry name" value="YNCE"/>
    <property type="match status" value="1"/>
</dbReference>
<dbReference type="EMBL" id="JACCCF010000001">
    <property type="protein sequence ID" value="NYE44666.1"/>
    <property type="molecule type" value="Genomic_DNA"/>
</dbReference>
<organism evidence="4 5">
    <name type="scientific">Streptomyces fulvorobeus</name>
    <dbReference type="NCBI Taxonomy" id="284028"/>
    <lineage>
        <taxon>Bacteria</taxon>
        <taxon>Bacillati</taxon>
        <taxon>Actinomycetota</taxon>
        <taxon>Actinomycetes</taxon>
        <taxon>Kitasatosporales</taxon>
        <taxon>Streptomycetaceae</taxon>
        <taxon>Streptomyces</taxon>
    </lineage>
</organism>
<evidence type="ECO:0000256" key="2">
    <source>
        <dbReference type="SAM" id="SignalP"/>
    </source>
</evidence>
<evidence type="ECO:0000313" key="4">
    <source>
        <dbReference type="EMBL" id="NYE44666.1"/>
    </source>
</evidence>
<dbReference type="InterPro" id="IPR011045">
    <property type="entry name" value="N2O_reductase_N"/>
</dbReference>
<comment type="caution">
    <text evidence="4">The sequence shown here is derived from an EMBL/GenBank/DDBJ whole genome shotgun (WGS) entry which is preliminary data.</text>
</comment>
<accession>A0A7Y9KWU9</accession>
<reference evidence="4 5" key="1">
    <citation type="submission" date="2020-07" db="EMBL/GenBank/DDBJ databases">
        <title>Sequencing the genomes of 1000 actinobacteria strains.</title>
        <authorList>
            <person name="Klenk H.-P."/>
        </authorList>
    </citation>
    <scope>NUCLEOTIDE SEQUENCE [LARGE SCALE GENOMIC DNA]</scope>
    <source>
        <strain evidence="4 5">DSM 41455</strain>
    </source>
</reference>
<proteinExistence type="predicted"/>
<evidence type="ECO:0000256" key="1">
    <source>
        <dbReference type="ARBA" id="ARBA00022729"/>
    </source>
</evidence>
<feature type="chain" id="PRO_5038533902" evidence="2">
    <location>
        <begin position="31"/>
        <end position="513"/>
    </location>
</feature>
<dbReference type="Gene3D" id="2.130.10.10">
    <property type="entry name" value="YVTN repeat-like/Quinoprotein amine dehydrogenase"/>
    <property type="match status" value="3"/>
</dbReference>
<dbReference type="InterPro" id="IPR011964">
    <property type="entry name" value="YVTN_b-propeller_repeat"/>
</dbReference>
<dbReference type="PANTHER" id="PTHR47197:SF3">
    <property type="entry name" value="DIHYDRO-HEME D1 DEHYDROGENASE"/>
    <property type="match status" value="1"/>
</dbReference>
<feature type="signal peptide" evidence="2">
    <location>
        <begin position="1"/>
        <end position="30"/>
    </location>
</feature>
<dbReference type="Proteomes" id="UP000530403">
    <property type="component" value="Unassembled WGS sequence"/>
</dbReference>
<keyword evidence="1 2" id="KW-0732">Signal</keyword>
<dbReference type="NCBIfam" id="TIGR02276">
    <property type="entry name" value="beta_rpt_yvtn"/>
    <property type="match status" value="1"/>
</dbReference>
<dbReference type="SUPFAM" id="SSF50974">
    <property type="entry name" value="Nitrous oxide reductase, N-terminal domain"/>
    <property type="match status" value="1"/>
</dbReference>
<dbReference type="PANTHER" id="PTHR47197">
    <property type="entry name" value="PROTEIN NIRF"/>
    <property type="match status" value="1"/>
</dbReference>
<dbReference type="RefSeq" id="WP_179764376.1">
    <property type="nucleotide sequence ID" value="NZ_BAAAUE010000005.1"/>
</dbReference>